<gene>
    <name evidence="2" type="ORF">OJF2_36200</name>
</gene>
<keyword evidence="1" id="KW-1133">Transmembrane helix</keyword>
<sequence>MISESSLLRTRRVRRLVDPINSVAWFAMDGLWLAQWQAPAYAALLVTLSTGGLLLYWSRRRDEDLALNAWMWMNALWMTSDLNGYEAVRKAALAVGCFGGLVLAISLRPSRRRRKPLRRFRRIRARR</sequence>
<accession>A0A5B9W4M7</accession>
<dbReference type="AlphaFoldDB" id="A0A5B9W4M7"/>
<reference evidence="2 3" key="1">
    <citation type="submission" date="2019-08" db="EMBL/GenBank/DDBJ databases">
        <title>Deep-cultivation of Planctomycetes and their phenomic and genomic characterization uncovers novel biology.</title>
        <authorList>
            <person name="Wiegand S."/>
            <person name="Jogler M."/>
            <person name="Boedeker C."/>
            <person name="Pinto D."/>
            <person name="Vollmers J."/>
            <person name="Rivas-Marin E."/>
            <person name="Kohn T."/>
            <person name="Peeters S.H."/>
            <person name="Heuer A."/>
            <person name="Rast P."/>
            <person name="Oberbeckmann S."/>
            <person name="Bunk B."/>
            <person name="Jeske O."/>
            <person name="Meyerdierks A."/>
            <person name="Storesund J.E."/>
            <person name="Kallscheuer N."/>
            <person name="Luecker S."/>
            <person name="Lage O.M."/>
            <person name="Pohl T."/>
            <person name="Merkel B.J."/>
            <person name="Hornburger P."/>
            <person name="Mueller R.-W."/>
            <person name="Bruemmer F."/>
            <person name="Labrenz M."/>
            <person name="Spormann A.M."/>
            <person name="Op den Camp H."/>
            <person name="Overmann J."/>
            <person name="Amann R."/>
            <person name="Jetten M.S.M."/>
            <person name="Mascher T."/>
            <person name="Medema M.H."/>
            <person name="Devos D.P."/>
            <person name="Kaster A.-K."/>
            <person name="Ovreas L."/>
            <person name="Rohde M."/>
            <person name="Galperin M.Y."/>
            <person name="Jogler C."/>
        </authorList>
    </citation>
    <scope>NUCLEOTIDE SEQUENCE [LARGE SCALE GENOMIC DNA]</scope>
    <source>
        <strain evidence="2 3">OJF2</strain>
    </source>
</reference>
<proteinExistence type="predicted"/>
<evidence type="ECO:0000256" key="1">
    <source>
        <dbReference type="SAM" id="Phobius"/>
    </source>
</evidence>
<keyword evidence="1" id="KW-0472">Membrane</keyword>
<dbReference type="Proteomes" id="UP000324233">
    <property type="component" value="Chromosome"/>
</dbReference>
<evidence type="ECO:0000313" key="2">
    <source>
        <dbReference type="EMBL" id="QEH35075.1"/>
    </source>
</evidence>
<dbReference type="OrthoDB" id="291916at2"/>
<feature type="transmembrane region" description="Helical" evidence="1">
    <location>
        <begin position="91"/>
        <end position="109"/>
    </location>
</feature>
<keyword evidence="3" id="KW-1185">Reference proteome</keyword>
<dbReference type="RefSeq" id="WP_148594919.1">
    <property type="nucleotide sequence ID" value="NZ_CP042997.1"/>
</dbReference>
<feature type="transmembrane region" description="Helical" evidence="1">
    <location>
        <begin position="40"/>
        <end position="58"/>
    </location>
</feature>
<evidence type="ECO:0000313" key="3">
    <source>
        <dbReference type="Proteomes" id="UP000324233"/>
    </source>
</evidence>
<dbReference type="EMBL" id="CP042997">
    <property type="protein sequence ID" value="QEH35075.1"/>
    <property type="molecule type" value="Genomic_DNA"/>
</dbReference>
<keyword evidence="1" id="KW-0812">Transmembrane</keyword>
<feature type="transmembrane region" description="Helical" evidence="1">
    <location>
        <begin position="65"/>
        <end position="85"/>
    </location>
</feature>
<name>A0A5B9W4M7_9BACT</name>
<organism evidence="2 3">
    <name type="scientific">Aquisphaera giovannonii</name>
    <dbReference type="NCBI Taxonomy" id="406548"/>
    <lineage>
        <taxon>Bacteria</taxon>
        <taxon>Pseudomonadati</taxon>
        <taxon>Planctomycetota</taxon>
        <taxon>Planctomycetia</taxon>
        <taxon>Isosphaerales</taxon>
        <taxon>Isosphaeraceae</taxon>
        <taxon>Aquisphaera</taxon>
    </lineage>
</organism>
<protein>
    <submittedName>
        <fullName evidence="2">Uncharacterized protein</fullName>
    </submittedName>
</protein>
<dbReference type="KEGG" id="agv:OJF2_36200"/>